<reference evidence="12" key="1">
    <citation type="submission" date="2017-01" db="EMBL/GenBank/DDBJ databases">
        <authorList>
            <person name="Wang Y."/>
            <person name="White M."/>
            <person name="Kvist S."/>
            <person name="Moncalvo J.-M."/>
        </authorList>
    </citation>
    <scope>NUCLEOTIDE SEQUENCE [LARGE SCALE GENOMIC DNA]</scope>
    <source>
        <strain evidence="12">COL-18-3</strain>
    </source>
</reference>
<organism evidence="11 12">
    <name type="scientific">Zancudomyces culisetae</name>
    <name type="common">Gut fungus</name>
    <name type="synonym">Smittium culisetae</name>
    <dbReference type="NCBI Taxonomy" id="1213189"/>
    <lineage>
        <taxon>Eukaryota</taxon>
        <taxon>Fungi</taxon>
        <taxon>Fungi incertae sedis</taxon>
        <taxon>Zoopagomycota</taxon>
        <taxon>Kickxellomycotina</taxon>
        <taxon>Harpellomycetes</taxon>
        <taxon>Harpellales</taxon>
        <taxon>Legeriomycetaceae</taxon>
        <taxon>Zancudomyces</taxon>
    </lineage>
</organism>
<evidence type="ECO:0000256" key="2">
    <source>
        <dbReference type="ARBA" id="ARBA00008010"/>
    </source>
</evidence>
<dbReference type="EMBL" id="LSSK01000897">
    <property type="protein sequence ID" value="OMH81451.1"/>
    <property type="molecule type" value="Genomic_DNA"/>
</dbReference>
<sequence length="656" mass="70782">MPNRCLGTILDLDEGGGGGGGELASGGGSGSCKSRMFDLDEEGRIPKSINVELTHEMTEGIVPGDTVQVTGILKTMSADDGGGGGGRRQRQNSMFNMYIDAVSIAKVGESTSGGAGVGEYTTMDREIITSQFTNSDLEFIEEVRKQPNIFRLLVQSFCPSIFGNELVKAGLLLGIFGGSNKFNDGSGVGAVEINTSNNDDGNNEANGAADGVAKSRSGNTGGKGELKIRNNSHILVVGDPGLGKSQMLTFASGISPRGVYVCGTSGISSTGLTVTLVKEAGTSDFALEAGALVLSDMGCCCIDEFDKLVSNHEALLEAMEQQSVSIAKGGIVCTLPARVSVLAAANPVGGHYNKSKTVSENLKMNSALLSRFDLIFILLDKPNANKDKYLSEHVMALHSGVSKRDRRHWGEQRRGNNGRAIGDTNLNTQLSLQSSNEPSYGNSRNGETLLEMLQGTQSDNYDDYTDGSTKEQQLDLIPKHLLKIYIAYARKHVHPTLSHEAKLKLKDFYLKLRDKQAEFGAGNAIITTRQLEALVRLGEARARLELRDTVTATDVDQVIEIMENSLLQTYEDEVGNLDFNRSQMGTGMSKNKQLKTFVNYLFKIASESSNNLFTFDTLRAASDRFGLQMRLLDAIDSLNNQGYLIKKRGGVYQLTL</sequence>
<feature type="region of interest" description="Disordered" evidence="9">
    <location>
        <begin position="403"/>
        <end position="424"/>
    </location>
</feature>
<dbReference type="SUPFAM" id="SSF52540">
    <property type="entry name" value="P-loop containing nucleoside triphosphate hydrolases"/>
    <property type="match status" value="1"/>
</dbReference>
<name>A0A1R1PKF0_ZANCU</name>
<dbReference type="GO" id="GO:0017116">
    <property type="term" value="F:single-stranded DNA helicase activity"/>
    <property type="evidence" value="ECO:0007669"/>
    <property type="project" value="TreeGrafter"/>
</dbReference>
<dbReference type="GO" id="GO:0006310">
    <property type="term" value="P:DNA recombination"/>
    <property type="evidence" value="ECO:0007669"/>
    <property type="project" value="UniProtKB-ARBA"/>
</dbReference>
<dbReference type="Gene3D" id="3.40.50.300">
    <property type="entry name" value="P-loop containing nucleotide triphosphate hydrolases"/>
    <property type="match status" value="1"/>
</dbReference>
<feature type="domain" description="MCM C-terminal AAA(+) ATPase" evidence="10">
    <location>
        <begin position="149"/>
        <end position="394"/>
    </location>
</feature>
<keyword evidence="6" id="KW-0539">Nucleus</keyword>
<proteinExistence type="inferred from homology"/>
<dbReference type="InterPro" id="IPR056875">
    <property type="entry name" value="MCM8/REC_WHD"/>
</dbReference>
<dbReference type="InterPro" id="IPR031327">
    <property type="entry name" value="MCM"/>
</dbReference>
<keyword evidence="12" id="KW-1185">Reference proteome</keyword>
<dbReference type="PANTHER" id="PTHR11630:SF47">
    <property type="entry name" value="DNA HELICASE MCM8"/>
    <property type="match status" value="1"/>
</dbReference>
<dbReference type="GO" id="GO:0005524">
    <property type="term" value="F:ATP binding"/>
    <property type="evidence" value="ECO:0007669"/>
    <property type="project" value="UniProtKB-KW"/>
</dbReference>
<evidence type="ECO:0000256" key="4">
    <source>
        <dbReference type="ARBA" id="ARBA00022840"/>
    </source>
</evidence>
<keyword evidence="3 8" id="KW-0547">Nucleotide-binding</keyword>
<dbReference type="GO" id="GO:0005656">
    <property type="term" value="C:nuclear pre-replicative complex"/>
    <property type="evidence" value="ECO:0007669"/>
    <property type="project" value="UniProtKB-ARBA"/>
</dbReference>
<comment type="subcellular location">
    <subcellularLocation>
        <location evidence="1">Nucleus</location>
    </subcellularLocation>
</comment>
<evidence type="ECO:0000256" key="1">
    <source>
        <dbReference type="ARBA" id="ARBA00004123"/>
    </source>
</evidence>
<dbReference type="Pfam" id="PF25051">
    <property type="entry name" value="WHD_MCM8"/>
    <property type="match status" value="1"/>
</dbReference>
<dbReference type="GO" id="GO:0031261">
    <property type="term" value="C:DNA replication preinitiation complex"/>
    <property type="evidence" value="ECO:0007669"/>
    <property type="project" value="UniProtKB-ARBA"/>
</dbReference>
<dbReference type="Pfam" id="PF00493">
    <property type="entry name" value="MCM"/>
    <property type="match status" value="2"/>
</dbReference>
<dbReference type="GO" id="GO:0043596">
    <property type="term" value="C:nuclear replication fork"/>
    <property type="evidence" value="ECO:0007669"/>
    <property type="project" value="UniProtKB-ARBA"/>
</dbReference>
<dbReference type="SUPFAM" id="SSF50249">
    <property type="entry name" value="Nucleic acid-binding proteins"/>
    <property type="match status" value="1"/>
</dbReference>
<dbReference type="GO" id="GO:0042555">
    <property type="term" value="C:MCM complex"/>
    <property type="evidence" value="ECO:0007669"/>
    <property type="project" value="UniProtKB-ARBA"/>
</dbReference>
<feature type="compositionally biased region" description="Low complexity" evidence="9">
    <location>
        <begin position="197"/>
        <end position="211"/>
    </location>
</feature>
<dbReference type="GO" id="GO:0006279">
    <property type="term" value="P:premeiotic DNA replication"/>
    <property type="evidence" value="ECO:0007669"/>
    <property type="project" value="UniProtKB-ARBA"/>
</dbReference>
<dbReference type="Pfam" id="PF17855">
    <property type="entry name" value="MCM_lid"/>
    <property type="match status" value="1"/>
</dbReference>
<dbReference type="SMART" id="SM00350">
    <property type="entry name" value="MCM"/>
    <property type="match status" value="1"/>
</dbReference>
<dbReference type="SMART" id="SM00382">
    <property type="entry name" value="AAA"/>
    <property type="match status" value="1"/>
</dbReference>
<dbReference type="PRINTS" id="PR01657">
    <property type="entry name" value="MCMFAMILY"/>
</dbReference>
<keyword evidence="11" id="KW-0347">Helicase</keyword>
<dbReference type="InterPro" id="IPR003593">
    <property type="entry name" value="AAA+_ATPase"/>
</dbReference>
<evidence type="ECO:0000313" key="12">
    <source>
        <dbReference type="Proteomes" id="UP000188320"/>
    </source>
</evidence>
<dbReference type="CDD" id="cd22247">
    <property type="entry name" value="MCM8_WHD"/>
    <property type="match status" value="1"/>
</dbReference>
<accession>A0A1R1PKF0</accession>
<keyword evidence="11" id="KW-0378">Hydrolase</keyword>
<dbReference type="Gene3D" id="2.40.50.140">
    <property type="entry name" value="Nucleic acid-binding proteins"/>
    <property type="match status" value="1"/>
</dbReference>
<evidence type="ECO:0000259" key="10">
    <source>
        <dbReference type="PROSITE" id="PS50051"/>
    </source>
</evidence>
<dbReference type="InterPro" id="IPR001208">
    <property type="entry name" value="MCM_dom"/>
</dbReference>
<dbReference type="GO" id="GO:0003697">
    <property type="term" value="F:single-stranded DNA binding"/>
    <property type="evidence" value="ECO:0007669"/>
    <property type="project" value="TreeGrafter"/>
</dbReference>
<feature type="region of interest" description="Disordered" evidence="9">
    <location>
        <begin position="195"/>
        <end position="225"/>
    </location>
</feature>
<keyword evidence="4 8" id="KW-0067">ATP-binding</keyword>
<dbReference type="PANTHER" id="PTHR11630">
    <property type="entry name" value="DNA REPLICATION LICENSING FACTOR MCM FAMILY MEMBER"/>
    <property type="match status" value="1"/>
</dbReference>
<dbReference type="OrthoDB" id="7462577at2759"/>
<comment type="similarity">
    <text evidence="2 8">Belongs to the MCM family.</text>
</comment>
<comment type="caution">
    <text evidence="11">The sequence shown here is derived from an EMBL/GenBank/DDBJ whole genome shotgun (WGS) entry which is preliminary data.</text>
</comment>
<dbReference type="AlphaFoldDB" id="A0A1R1PKF0"/>
<protein>
    <recommendedName>
        <fullName evidence="7">Minichromosome maintenance 8</fullName>
    </recommendedName>
</protein>
<dbReference type="Proteomes" id="UP000188320">
    <property type="component" value="Unassembled WGS sequence"/>
</dbReference>
<gene>
    <name evidence="11" type="ORF">AX774_g5092</name>
</gene>
<evidence type="ECO:0000256" key="3">
    <source>
        <dbReference type="ARBA" id="ARBA00022741"/>
    </source>
</evidence>
<evidence type="ECO:0000256" key="8">
    <source>
        <dbReference type="RuleBase" id="RU004070"/>
    </source>
</evidence>
<keyword evidence="5 8" id="KW-0238">DNA-binding</keyword>
<dbReference type="InterPro" id="IPR027417">
    <property type="entry name" value="P-loop_NTPase"/>
</dbReference>
<evidence type="ECO:0000256" key="5">
    <source>
        <dbReference type="ARBA" id="ARBA00023125"/>
    </source>
</evidence>
<dbReference type="InterPro" id="IPR041562">
    <property type="entry name" value="MCM_lid"/>
</dbReference>
<evidence type="ECO:0000256" key="9">
    <source>
        <dbReference type="SAM" id="MobiDB-lite"/>
    </source>
</evidence>
<dbReference type="InterPro" id="IPR012340">
    <property type="entry name" value="NA-bd_OB-fold"/>
</dbReference>
<dbReference type="PROSITE" id="PS50051">
    <property type="entry name" value="MCM_2"/>
    <property type="match status" value="1"/>
</dbReference>
<evidence type="ECO:0000256" key="6">
    <source>
        <dbReference type="ARBA" id="ARBA00023242"/>
    </source>
</evidence>
<evidence type="ECO:0000256" key="7">
    <source>
        <dbReference type="ARBA" id="ARBA00042306"/>
    </source>
</evidence>
<evidence type="ECO:0000313" key="11">
    <source>
        <dbReference type="EMBL" id="OMH81451.1"/>
    </source>
</evidence>